<evidence type="ECO:0000256" key="3">
    <source>
        <dbReference type="ARBA" id="ARBA00022448"/>
    </source>
</evidence>
<dbReference type="Pfam" id="PF25954">
    <property type="entry name" value="Beta-barrel_RND_2"/>
    <property type="match status" value="1"/>
</dbReference>
<evidence type="ECO:0000259" key="6">
    <source>
        <dbReference type="Pfam" id="PF25954"/>
    </source>
</evidence>
<dbReference type="InterPro" id="IPR058792">
    <property type="entry name" value="Beta-barrel_RND_2"/>
</dbReference>
<dbReference type="AlphaFoldDB" id="A0A1A6C080"/>
<reference evidence="8 9" key="1">
    <citation type="journal article" date="2014" name="Genome Announc.">
        <title>Draft Genome Sequence of the Iron-Oxidizing, Acidophilic, and Halotolerant 'Thiobacillus prosperus' Type Strain DSM 5130.</title>
        <authorList>
            <person name="Ossandon F.J."/>
            <person name="Cardenas J.P."/>
            <person name="Corbett M."/>
            <person name="Quatrini R."/>
            <person name="Holmes D.S."/>
            <person name="Watkin E."/>
        </authorList>
    </citation>
    <scope>NUCLEOTIDE SEQUENCE [LARGE SCALE GENOMIC DNA]</scope>
    <source>
        <strain evidence="8 9">DSM 5130</strain>
    </source>
</reference>
<dbReference type="InterPro" id="IPR058627">
    <property type="entry name" value="MdtA-like_C"/>
</dbReference>
<dbReference type="Pfam" id="PF25876">
    <property type="entry name" value="HH_MFP_RND"/>
    <property type="match status" value="1"/>
</dbReference>
<comment type="caution">
    <text evidence="8">The sequence shown here is derived from an EMBL/GenBank/DDBJ whole genome shotgun (WGS) entry which is preliminary data.</text>
</comment>
<dbReference type="EMBL" id="JQSG02000006">
    <property type="protein sequence ID" value="OBS07961.1"/>
    <property type="molecule type" value="Genomic_DNA"/>
</dbReference>
<dbReference type="Gene3D" id="1.10.287.470">
    <property type="entry name" value="Helix hairpin bin"/>
    <property type="match status" value="1"/>
</dbReference>
<dbReference type="InterPro" id="IPR006143">
    <property type="entry name" value="RND_pump_MFP"/>
</dbReference>
<dbReference type="Proteomes" id="UP000029273">
    <property type="component" value="Unassembled WGS sequence"/>
</dbReference>
<dbReference type="SUPFAM" id="SSF111369">
    <property type="entry name" value="HlyD-like secretion proteins"/>
    <property type="match status" value="1"/>
</dbReference>
<dbReference type="PANTHER" id="PTHR30469">
    <property type="entry name" value="MULTIDRUG RESISTANCE PROTEIN MDTA"/>
    <property type="match status" value="1"/>
</dbReference>
<comment type="subcellular location">
    <subcellularLocation>
        <location evidence="1">Cell envelope</location>
    </subcellularLocation>
</comment>
<protein>
    <submittedName>
        <fullName evidence="8">MexH family multidrug efflux RND transporter periplasmic adaptor subunit</fullName>
    </submittedName>
</protein>
<evidence type="ECO:0000259" key="4">
    <source>
        <dbReference type="Pfam" id="PF25876"/>
    </source>
</evidence>
<dbReference type="Gene3D" id="2.40.30.170">
    <property type="match status" value="1"/>
</dbReference>
<dbReference type="Pfam" id="PF25967">
    <property type="entry name" value="RND-MFP_C"/>
    <property type="match status" value="1"/>
</dbReference>
<dbReference type="OrthoDB" id="9806939at2"/>
<comment type="similarity">
    <text evidence="2">Belongs to the membrane fusion protein (MFP) (TC 8.A.1) family.</text>
</comment>
<dbReference type="Gene3D" id="2.40.420.20">
    <property type="match status" value="1"/>
</dbReference>
<dbReference type="GO" id="GO:1990281">
    <property type="term" value="C:efflux pump complex"/>
    <property type="evidence" value="ECO:0007669"/>
    <property type="project" value="TreeGrafter"/>
</dbReference>
<keyword evidence="3" id="KW-0813">Transport</keyword>
<dbReference type="GO" id="GO:0015562">
    <property type="term" value="F:efflux transmembrane transporter activity"/>
    <property type="evidence" value="ECO:0007669"/>
    <property type="project" value="TreeGrafter"/>
</dbReference>
<dbReference type="STRING" id="160660.BJI67_02580"/>
<evidence type="ECO:0000259" key="5">
    <source>
        <dbReference type="Pfam" id="PF25917"/>
    </source>
</evidence>
<evidence type="ECO:0000256" key="1">
    <source>
        <dbReference type="ARBA" id="ARBA00004196"/>
    </source>
</evidence>
<dbReference type="RefSeq" id="WP_038091637.1">
    <property type="nucleotide sequence ID" value="NZ_JQSG02000006.1"/>
</dbReference>
<evidence type="ECO:0000313" key="8">
    <source>
        <dbReference type="EMBL" id="OBS07961.1"/>
    </source>
</evidence>
<dbReference type="Pfam" id="PF25917">
    <property type="entry name" value="BSH_RND"/>
    <property type="match status" value="1"/>
</dbReference>
<feature type="domain" description="Multidrug resistance protein MdtA-like alpha-helical hairpin" evidence="4">
    <location>
        <begin position="105"/>
        <end position="162"/>
    </location>
</feature>
<accession>A0A1A6C080</accession>
<dbReference type="NCBIfam" id="TIGR01730">
    <property type="entry name" value="RND_mfp"/>
    <property type="match status" value="1"/>
</dbReference>
<dbReference type="InterPro" id="IPR058624">
    <property type="entry name" value="MdtA-like_HH"/>
</dbReference>
<feature type="domain" description="Multidrug resistance protein MdtA-like C-terminal permuted SH3" evidence="7">
    <location>
        <begin position="281"/>
        <end position="345"/>
    </location>
</feature>
<feature type="domain" description="CusB-like beta-barrel" evidence="6">
    <location>
        <begin position="201"/>
        <end position="275"/>
    </location>
</feature>
<dbReference type="Gene3D" id="2.40.50.100">
    <property type="match status" value="1"/>
</dbReference>
<proteinExistence type="inferred from homology"/>
<gene>
    <name evidence="8" type="ORF">Thpro_022211</name>
</gene>
<name>A0A1A6C080_9GAMM</name>
<evidence type="ECO:0000313" key="9">
    <source>
        <dbReference type="Proteomes" id="UP000029273"/>
    </source>
</evidence>
<keyword evidence="9" id="KW-1185">Reference proteome</keyword>
<sequence length="363" mass="38977">MKKRLAIVIVVLAVLFGGIFGWKAFVGHKMAEMMAHMHRPPATVSTATAKSETWHAKTFAVGTLSAVQGTNLMAQIAGDVTHIDFHSGEYVKAGQRLLQIDDSTQRAQLDHDLAQMHLAQVNLERTRKLIAHHAASQAQLDTDKATLASARAAVASDRATLTKLNIRAPFGGHLGVRKVSLGEYVSVNTPLVDLQSWNPLYVNFTVPQSEIASVEAGTPVEVTVNAYPGKVFKGKVHALGSAVDAATRQLDVQAVIQNPDQKLRPGMFARVNVVGKVPMPVVVVPNTALAYNTYGDYVYVVESKQEQGKTVKVAVQRKVEPGLERGELVQIKSGIKPGDVVVTAGQVKLHNGAAVAINNSVKP</sequence>
<dbReference type="PANTHER" id="PTHR30469:SF11">
    <property type="entry name" value="BLL4320 PROTEIN"/>
    <property type="match status" value="1"/>
</dbReference>
<dbReference type="InterPro" id="IPR058625">
    <property type="entry name" value="MdtA-like_BSH"/>
</dbReference>
<feature type="domain" description="Multidrug resistance protein MdtA-like barrel-sandwich hybrid" evidence="5">
    <location>
        <begin position="72"/>
        <end position="189"/>
    </location>
</feature>
<organism evidence="8 9">
    <name type="scientific">Acidihalobacter prosperus</name>
    <dbReference type="NCBI Taxonomy" id="160660"/>
    <lineage>
        <taxon>Bacteria</taxon>
        <taxon>Pseudomonadati</taxon>
        <taxon>Pseudomonadota</taxon>
        <taxon>Gammaproteobacteria</taxon>
        <taxon>Chromatiales</taxon>
        <taxon>Ectothiorhodospiraceae</taxon>
        <taxon>Acidihalobacter</taxon>
    </lineage>
</organism>
<evidence type="ECO:0000256" key="2">
    <source>
        <dbReference type="ARBA" id="ARBA00009477"/>
    </source>
</evidence>
<evidence type="ECO:0000259" key="7">
    <source>
        <dbReference type="Pfam" id="PF25967"/>
    </source>
</evidence>
<dbReference type="FunFam" id="2.40.30.170:FF:000010">
    <property type="entry name" value="Efflux RND transporter periplasmic adaptor subunit"/>
    <property type="match status" value="1"/>
</dbReference>